<feature type="signal peptide" evidence="2">
    <location>
        <begin position="1"/>
        <end position="19"/>
    </location>
</feature>
<evidence type="ECO:0000256" key="1">
    <source>
        <dbReference type="ARBA" id="ARBA00022729"/>
    </source>
</evidence>
<feature type="domain" description="Secretion system C-terminal sorting" evidence="3">
    <location>
        <begin position="258"/>
        <end position="328"/>
    </location>
</feature>
<dbReference type="Pfam" id="PF18962">
    <property type="entry name" value="Por_Secre_tail"/>
    <property type="match status" value="1"/>
</dbReference>
<gene>
    <name evidence="4" type="ORF">SAMN04487935_3144</name>
</gene>
<dbReference type="Gene3D" id="2.60.120.200">
    <property type="match status" value="1"/>
</dbReference>
<dbReference type="NCBIfam" id="NF038128">
    <property type="entry name" value="choice_anch_J"/>
    <property type="match status" value="1"/>
</dbReference>
<dbReference type="RefSeq" id="WP_091397609.1">
    <property type="nucleotide sequence ID" value="NZ_BKAI01000007.1"/>
</dbReference>
<dbReference type="AlphaFoldDB" id="A0A1G9B1A8"/>
<evidence type="ECO:0000256" key="2">
    <source>
        <dbReference type="SAM" id="SignalP"/>
    </source>
</evidence>
<proteinExistence type="predicted"/>
<evidence type="ECO:0000313" key="5">
    <source>
        <dbReference type="Proteomes" id="UP000199580"/>
    </source>
</evidence>
<dbReference type="InterPro" id="IPR026444">
    <property type="entry name" value="Secre_tail"/>
</dbReference>
<organism evidence="4 5">
    <name type="scientific">Flavobacterium noncentrifugens</name>
    <dbReference type="NCBI Taxonomy" id="1128970"/>
    <lineage>
        <taxon>Bacteria</taxon>
        <taxon>Pseudomonadati</taxon>
        <taxon>Bacteroidota</taxon>
        <taxon>Flavobacteriia</taxon>
        <taxon>Flavobacteriales</taxon>
        <taxon>Flavobacteriaceae</taxon>
        <taxon>Flavobacterium</taxon>
    </lineage>
</organism>
<keyword evidence="5" id="KW-1185">Reference proteome</keyword>
<name>A0A1G9B1A8_9FLAO</name>
<dbReference type="OrthoDB" id="1405746at2"/>
<dbReference type="NCBIfam" id="TIGR04183">
    <property type="entry name" value="Por_Secre_tail"/>
    <property type="match status" value="1"/>
</dbReference>
<keyword evidence="1 2" id="KW-0732">Signal</keyword>
<feature type="chain" id="PRO_5011484114" evidence="2">
    <location>
        <begin position="20"/>
        <end position="330"/>
    </location>
</feature>
<dbReference type="EMBL" id="FNEZ01000005">
    <property type="protein sequence ID" value="SDK33263.1"/>
    <property type="molecule type" value="Genomic_DNA"/>
</dbReference>
<sequence>MKKTLLLLSAVFAIGTAQAQNVYSYDFSGVTADLTTAGFTRTNQSTLASATTLWSIASYLPGVATATNGGQFQNQVYTTGQAYPAPLGQNGVANGFALVNYTSSTSTAATGATLSNWLITPSITVQNGDVVSFYTRVGTFTANGTTSYADRLEFRMSSNGDFTTSPSAGPTDVGDFTALLVTVNPNLLTTANSYPQVWTKYSATISGLNEATSAKFAFRYFVTDGGPVGDNSSLIGIDTFSVDRTLATADFFASNFAVYPNPATNVLNVETKNNTELSQLQLTDINGRIVKEVKASGVSNQINISELNTGVYFLKATSAQGVGTTKIVKN</sequence>
<reference evidence="4 5" key="1">
    <citation type="submission" date="2016-10" db="EMBL/GenBank/DDBJ databases">
        <authorList>
            <person name="de Groot N.N."/>
        </authorList>
    </citation>
    <scope>NUCLEOTIDE SEQUENCE [LARGE SCALE GENOMIC DNA]</scope>
    <source>
        <strain evidence="4 5">CGMCC 1.10076</strain>
    </source>
</reference>
<evidence type="ECO:0000313" key="4">
    <source>
        <dbReference type="EMBL" id="SDK33263.1"/>
    </source>
</evidence>
<dbReference type="STRING" id="1128970.SAMN04487935_3144"/>
<dbReference type="Proteomes" id="UP000199580">
    <property type="component" value="Unassembled WGS sequence"/>
</dbReference>
<accession>A0A1G9B1A8</accession>
<protein>
    <submittedName>
        <fullName evidence="4">Por secretion system C-terminal sorting domain-containing protein</fullName>
    </submittedName>
</protein>
<evidence type="ECO:0000259" key="3">
    <source>
        <dbReference type="Pfam" id="PF18962"/>
    </source>
</evidence>